<protein>
    <recommendedName>
        <fullName evidence="1">NAD-dependent epimerase/dehydratase domain-containing protein</fullName>
    </recommendedName>
</protein>
<keyword evidence="3" id="KW-1185">Reference proteome</keyword>
<name>A0ABQ4A0C8_9ACTN</name>
<organism evidence="2 3">
    <name type="scientific">Winogradskya humida</name>
    <dbReference type="NCBI Taxonomy" id="113566"/>
    <lineage>
        <taxon>Bacteria</taxon>
        <taxon>Bacillati</taxon>
        <taxon>Actinomycetota</taxon>
        <taxon>Actinomycetes</taxon>
        <taxon>Micromonosporales</taxon>
        <taxon>Micromonosporaceae</taxon>
        <taxon>Winogradskya</taxon>
    </lineage>
</organism>
<dbReference type="SUPFAM" id="SSF51735">
    <property type="entry name" value="NAD(P)-binding Rossmann-fold domains"/>
    <property type="match status" value="1"/>
</dbReference>
<dbReference type="InterPro" id="IPR050177">
    <property type="entry name" value="Lipid_A_modif_metabolic_enz"/>
</dbReference>
<dbReference type="Proteomes" id="UP000603200">
    <property type="component" value="Unassembled WGS sequence"/>
</dbReference>
<evidence type="ECO:0000313" key="2">
    <source>
        <dbReference type="EMBL" id="GIE24289.1"/>
    </source>
</evidence>
<dbReference type="InterPro" id="IPR036291">
    <property type="entry name" value="NAD(P)-bd_dom_sf"/>
</dbReference>
<dbReference type="InterPro" id="IPR001509">
    <property type="entry name" value="Epimerase_deHydtase"/>
</dbReference>
<dbReference type="PANTHER" id="PTHR43245:SF13">
    <property type="entry name" value="UDP-D-APIOSE_UDP-D-XYLOSE SYNTHASE 2"/>
    <property type="match status" value="1"/>
</dbReference>
<dbReference type="Gene3D" id="3.40.50.720">
    <property type="entry name" value="NAD(P)-binding Rossmann-like Domain"/>
    <property type="match status" value="1"/>
</dbReference>
<dbReference type="Pfam" id="PF01370">
    <property type="entry name" value="Epimerase"/>
    <property type="match status" value="1"/>
</dbReference>
<evidence type="ECO:0000313" key="3">
    <source>
        <dbReference type="Proteomes" id="UP000603200"/>
    </source>
</evidence>
<dbReference type="PANTHER" id="PTHR43245">
    <property type="entry name" value="BIFUNCTIONAL POLYMYXIN RESISTANCE PROTEIN ARNA"/>
    <property type="match status" value="1"/>
</dbReference>
<gene>
    <name evidence="2" type="ORF">Ahu01nite_073910</name>
</gene>
<accession>A0ABQ4A0C8</accession>
<proteinExistence type="predicted"/>
<feature type="domain" description="NAD-dependent epimerase/dehydratase" evidence="1">
    <location>
        <begin position="2"/>
        <end position="205"/>
    </location>
</feature>
<sequence length="278" mass="28575">MVGGSGFLGRHVAAALRAAGWQVVPVSRSGEVPLDLAACPTADLRALLRSARPDAIVNCAGLLWSAVLDPAALTAINAKVPARLAAIAGGRRLVQLGSIYEYGDQRILDESTQEQPATPYGISKLAGTRAVLDGGGTVLRLGTAIGAGLPARSFLGGLARRLRNAPPGEFTVPVAPGERDFLHAGDVAAAVLAALGAPGTGLYNVASGEPVAPRRLVESLVRVSAAPVHLRTIPAATTARGGTDRQLVRIEAAATGLGWHPRRNLNDAVADVWRAAQV</sequence>
<evidence type="ECO:0000259" key="1">
    <source>
        <dbReference type="Pfam" id="PF01370"/>
    </source>
</evidence>
<dbReference type="EMBL" id="BOMN01000107">
    <property type="protein sequence ID" value="GIE24289.1"/>
    <property type="molecule type" value="Genomic_DNA"/>
</dbReference>
<reference evidence="2 3" key="1">
    <citation type="submission" date="2021-01" db="EMBL/GenBank/DDBJ databases">
        <title>Whole genome shotgun sequence of Actinoplanes humidus NBRC 14915.</title>
        <authorList>
            <person name="Komaki H."/>
            <person name="Tamura T."/>
        </authorList>
    </citation>
    <scope>NUCLEOTIDE SEQUENCE [LARGE SCALE GENOMIC DNA]</scope>
    <source>
        <strain evidence="2 3">NBRC 14915</strain>
    </source>
</reference>
<comment type="caution">
    <text evidence="2">The sequence shown here is derived from an EMBL/GenBank/DDBJ whole genome shotgun (WGS) entry which is preliminary data.</text>
</comment>